<evidence type="ECO:0008006" key="4">
    <source>
        <dbReference type="Google" id="ProtNLM"/>
    </source>
</evidence>
<feature type="chain" id="PRO_5007623102" description="PRC-barrel domain-containing protein" evidence="1">
    <location>
        <begin position="23"/>
        <end position="121"/>
    </location>
</feature>
<comment type="caution">
    <text evidence="2">The sequence shown here is derived from an EMBL/GenBank/DDBJ whole genome shotgun (WGS) entry which is preliminary data.</text>
</comment>
<reference evidence="2" key="1">
    <citation type="submission" date="2016-01" db="EMBL/GenBank/DDBJ databases">
        <authorList>
            <person name="Peeters C."/>
        </authorList>
    </citation>
    <scope>NUCLEOTIDE SEQUENCE</scope>
    <source>
        <strain evidence="2">LMG 29321</strain>
    </source>
</reference>
<dbReference type="EMBL" id="FCOX02000021">
    <property type="protein sequence ID" value="SAK82756.1"/>
    <property type="molecule type" value="Genomic_DNA"/>
</dbReference>
<protein>
    <recommendedName>
        <fullName evidence="4">PRC-barrel domain-containing protein</fullName>
    </recommendedName>
</protein>
<dbReference type="AlphaFoldDB" id="A0A158CLK7"/>
<gene>
    <name evidence="2" type="ORF">AWB78_04045</name>
</gene>
<feature type="signal peptide" evidence="1">
    <location>
        <begin position="1"/>
        <end position="22"/>
    </location>
</feature>
<dbReference type="RefSeq" id="WP_232477757.1">
    <property type="nucleotide sequence ID" value="NZ_FCOX02000021.1"/>
</dbReference>
<keyword evidence="3" id="KW-1185">Reference proteome</keyword>
<evidence type="ECO:0000313" key="3">
    <source>
        <dbReference type="Proteomes" id="UP000071859"/>
    </source>
</evidence>
<proteinExistence type="predicted"/>
<sequence>MRRLLILALSLFLSATPLHSGAGDKDGDRQRNDEHRALKLFDAHGKLIGRLASYGGYDGVFLSIDGVLVFAQITRLNSNFHAYDSAKFQWLDSFLLPYSNPTCSGSPVILTDTGPRPSVAM</sequence>
<name>A0A158CLK7_9BURK</name>
<dbReference type="Proteomes" id="UP000071859">
    <property type="component" value="Unassembled WGS sequence"/>
</dbReference>
<organism evidence="2 3">
    <name type="scientific">Caballeronia calidae</name>
    <dbReference type="NCBI Taxonomy" id="1777139"/>
    <lineage>
        <taxon>Bacteria</taxon>
        <taxon>Pseudomonadati</taxon>
        <taxon>Pseudomonadota</taxon>
        <taxon>Betaproteobacteria</taxon>
        <taxon>Burkholderiales</taxon>
        <taxon>Burkholderiaceae</taxon>
        <taxon>Caballeronia</taxon>
    </lineage>
</organism>
<accession>A0A158CLK7</accession>
<evidence type="ECO:0000256" key="1">
    <source>
        <dbReference type="SAM" id="SignalP"/>
    </source>
</evidence>
<keyword evidence="1" id="KW-0732">Signal</keyword>
<evidence type="ECO:0000313" key="2">
    <source>
        <dbReference type="EMBL" id="SAK82756.1"/>
    </source>
</evidence>